<comment type="subcellular location">
    <subcellularLocation>
        <location evidence="1 8">Cell membrane</location>
        <topology evidence="1 8">Multi-pass membrane protein</topology>
    </subcellularLocation>
</comment>
<evidence type="ECO:0000256" key="5">
    <source>
        <dbReference type="ARBA" id="ARBA00022692"/>
    </source>
</evidence>
<evidence type="ECO:0000256" key="6">
    <source>
        <dbReference type="ARBA" id="ARBA00022989"/>
    </source>
</evidence>
<comment type="caution">
    <text evidence="10">The sequence shown here is derived from an EMBL/GenBank/DDBJ whole genome shotgun (WGS) entry which is preliminary data.</text>
</comment>
<dbReference type="Gene3D" id="1.20.1740.10">
    <property type="entry name" value="Amino acid/polyamine transporter I"/>
    <property type="match status" value="1"/>
</dbReference>
<evidence type="ECO:0000313" key="11">
    <source>
        <dbReference type="Proteomes" id="UP000765003"/>
    </source>
</evidence>
<keyword evidence="3 8" id="KW-0813">Transport</keyword>
<feature type="transmembrane region" description="Helical" evidence="8">
    <location>
        <begin position="404"/>
        <end position="422"/>
    </location>
</feature>
<evidence type="ECO:0000256" key="9">
    <source>
        <dbReference type="SAM" id="SignalP"/>
    </source>
</evidence>
<feature type="transmembrane region" description="Helical" evidence="8">
    <location>
        <begin position="204"/>
        <end position="225"/>
    </location>
</feature>
<dbReference type="PROSITE" id="PS51257">
    <property type="entry name" value="PROKAR_LIPOPROTEIN"/>
    <property type="match status" value="1"/>
</dbReference>
<keyword evidence="6 8" id="KW-1133">Transmembrane helix</keyword>
<dbReference type="NCBIfam" id="TIGR00835">
    <property type="entry name" value="agcS"/>
    <property type="match status" value="1"/>
</dbReference>
<proteinExistence type="inferred from homology"/>
<feature type="signal peptide" evidence="9">
    <location>
        <begin position="1"/>
        <end position="24"/>
    </location>
</feature>
<organism evidence="10 11">
    <name type="scientific">Sulfobacillus acidophilus</name>
    <dbReference type="NCBI Taxonomy" id="53633"/>
    <lineage>
        <taxon>Bacteria</taxon>
        <taxon>Bacillati</taxon>
        <taxon>Bacillota</taxon>
        <taxon>Clostridia</taxon>
        <taxon>Eubacteriales</taxon>
        <taxon>Clostridiales Family XVII. Incertae Sedis</taxon>
        <taxon>Sulfobacillus</taxon>
    </lineage>
</organism>
<accession>A0ABS3AYD1</accession>
<dbReference type="PANTHER" id="PTHR30330:SF3">
    <property type="entry name" value="TRANSCRIPTIONAL REGULATOR, LRP FAMILY"/>
    <property type="match status" value="1"/>
</dbReference>
<feature type="transmembrane region" description="Helical" evidence="8">
    <location>
        <begin position="68"/>
        <end position="88"/>
    </location>
</feature>
<keyword evidence="9" id="KW-0732">Signal</keyword>
<keyword evidence="7 8" id="KW-0472">Membrane</keyword>
<feature type="transmembrane region" description="Helical" evidence="8">
    <location>
        <begin position="442"/>
        <end position="463"/>
    </location>
</feature>
<evidence type="ECO:0000256" key="8">
    <source>
        <dbReference type="RuleBase" id="RU363064"/>
    </source>
</evidence>
<protein>
    <submittedName>
        <fullName evidence="10">Alanine:cation symporter family protein</fullName>
    </submittedName>
</protein>
<evidence type="ECO:0000313" key="10">
    <source>
        <dbReference type="EMBL" id="MBN4077278.1"/>
    </source>
</evidence>
<feature type="transmembrane region" description="Helical" evidence="8">
    <location>
        <begin position="469"/>
        <end position="487"/>
    </location>
</feature>
<feature type="transmembrane region" description="Helical" evidence="8">
    <location>
        <begin position="245"/>
        <end position="263"/>
    </location>
</feature>
<evidence type="ECO:0000256" key="2">
    <source>
        <dbReference type="ARBA" id="ARBA00009261"/>
    </source>
</evidence>
<dbReference type="InterPro" id="IPR001463">
    <property type="entry name" value="Na/Ala_symport"/>
</dbReference>
<dbReference type="PRINTS" id="PR00175">
    <property type="entry name" value="NAALASMPORT"/>
</dbReference>
<evidence type="ECO:0000256" key="7">
    <source>
        <dbReference type="ARBA" id="ARBA00023136"/>
    </source>
</evidence>
<keyword evidence="8" id="KW-0769">Symport</keyword>
<evidence type="ECO:0000256" key="1">
    <source>
        <dbReference type="ARBA" id="ARBA00004651"/>
    </source>
</evidence>
<feature type="transmembrane region" description="Helical" evidence="8">
    <location>
        <begin position="302"/>
        <end position="325"/>
    </location>
</feature>
<feature type="transmembrane region" description="Helical" evidence="8">
    <location>
        <begin position="363"/>
        <end position="384"/>
    </location>
</feature>
<dbReference type="Proteomes" id="UP000765003">
    <property type="component" value="Unassembled WGS sequence"/>
</dbReference>
<dbReference type="EMBL" id="JAFITA010000001">
    <property type="protein sequence ID" value="MBN4077278.1"/>
    <property type="molecule type" value="Genomic_DNA"/>
</dbReference>
<feature type="chain" id="PRO_5045486112" evidence="9">
    <location>
        <begin position="25"/>
        <end position="525"/>
    </location>
</feature>
<comment type="similarity">
    <text evidence="2 8">Belongs to the alanine or glycine:cation symporter (AGCS) (TC 2.A.25) family.</text>
</comment>
<name>A0ABS3AYD1_9FIRM</name>
<dbReference type="Pfam" id="PF01235">
    <property type="entry name" value="Na_Ala_symp"/>
    <property type="match status" value="1"/>
</dbReference>
<reference evidence="10" key="1">
    <citation type="submission" date="2021-02" db="EMBL/GenBank/DDBJ databases">
        <title>Activity-based single-cell genomes from oceanic crustal fluid captures similar information to metagenomic and metatranscriptomic surveys with orders of magnitude less sampling.</title>
        <authorList>
            <person name="D'Angelo T.S."/>
            <person name="Orcutt B.N."/>
        </authorList>
    </citation>
    <scope>NUCLEOTIDE SEQUENCE [LARGE SCALE GENOMIC DNA]</scope>
    <source>
        <strain evidence="10">AH-315-E05</strain>
    </source>
</reference>
<feature type="transmembrane region" description="Helical" evidence="8">
    <location>
        <begin position="270"/>
        <end position="290"/>
    </location>
</feature>
<dbReference type="PANTHER" id="PTHR30330">
    <property type="entry name" value="AGSS FAMILY TRANSPORTER, SODIUM-ALANINE"/>
    <property type="match status" value="1"/>
</dbReference>
<keyword evidence="4 8" id="KW-1003">Cell membrane</keyword>
<evidence type="ECO:0000256" key="4">
    <source>
        <dbReference type="ARBA" id="ARBA00022475"/>
    </source>
</evidence>
<evidence type="ECO:0000256" key="3">
    <source>
        <dbReference type="ARBA" id="ARBA00022448"/>
    </source>
</evidence>
<sequence length="525" mass="55956">MEKQKKMHFLLPLFTALFSCSLFAQGENLVKKTSSFANLETLFGNYVVSPMAKVLFFDVAFFTDSVNIPFIVMWLVLGAAFLTVRMGFINFRAFKHAILVTMGKYDNPNDPGEISHFQALSSALSATVGLGNIAGVAVAVGVGGPGAVFWMVIAGLLGMSSKFAECTLGVMYRKVDKNGHISGGPMRYLADGLKEKGMPKLGKGLAVAFSIMCIGGSMGGGSMFQANQAFAAITTVAPSFAKYDWLFGLILAALVGLVIIGGIKRIGSAAGVIVPFMCLLYVGASVWILIANASLVPAAFSYIFSQAFTPSAGYGGLIGVLIIGFRRAAFSNEAGIGSAAIAHSAASTDEPVREGIVALLEPFIDTIVICTMTGLVVVVTGVYSGEYGSGVLMTTAAFRTTIPWFSNILAFAVLLFAFSTMISWSYYGERSFSYLFGNKHTIVYRVIFLFSVFFGSVFSLGQVLDFSDLMVLGMAFPNILGVLILSGKVKLALNDYWDRYTSGKMLVSSPSTEKVYAQNTGASAQ</sequence>
<keyword evidence="11" id="KW-1185">Reference proteome</keyword>
<keyword evidence="5 8" id="KW-0812">Transmembrane</keyword>
<gene>
    <name evidence="10" type="ORF">JYT19_00035</name>
</gene>